<evidence type="ECO:0000256" key="9">
    <source>
        <dbReference type="ARBA" id="ARBA00023010"/>
    </source>
</evidence>
<dbReference type="EMBL" id="AMQN01008114">
    <property type="status" value="NOT_ANNOTATED_CDS"/>
    <property type="molecule type" value="Genomic_DNA"/>
</dbReference>
<dbReference type="InterPro" id="IPR036412">
    <property type="entry name" value="HAD-like_sf"/>
</dbReference>
<keyword evidence="10 12" id="KW-0496">Mitochondrion</keyword>
<evidence type="ECO:0000256" key="3">
    <source>
        <dbReference type="ARBA" id="ARBA00022448"/>
    </source>
</evidence>
<dbReference type="Pfam" id="PF03031">
    <property type="entry name" value="NIF"/>
    <property type="match status" value="1"/>
</dbReference>
<dbReference type="HOGENOM" id="CLU_048293_0_2_1"/>
<evidence type="ECO:0000256" key="6">
    <source>
        <dbReference type="ARBA" id="ARBA00022927"/>
    </source>
</evidence>
<dbReference type="EnsemblMetazoa" id="CapteT220287">
    <property type="protein sequence ID" value="CapteP220287"/>
    <property type="gene ID" value="CapteG220287"/>
</dbReference>
<evidence type="ECO:0000256" key="5">
    <source>
        <dbReference type="ARBA" id="ARBA00022792"/>
    </source>
</evidence>
<evidence type="ECO:0000256" key="1">
    <source>
        <dbReference type="ARBA" id="ARBA00004434"/>
    </source>
</evidence>
<keyword evidence="4 12" id="KW-0812">Transmembrane</keyword>
<keyword evidence="6 12" id="KW-0653">Protein transport</keyword>
<evidence type="ECO:0000256" key="12">
    <source>
        <dbReference type="RuleBase" id="RU365079"/>
    </source>
</evidence>
<dbReference type="CDD" id="cd07521">
    <property type="entry name" value="HAD_FCP1-like"/>
    <property type="match status" value="1"/>
</dbReference>
<keyword evidence="11 12" id="KW-0472">Membrane</keyword>
<dbReference type="Gene3D" id="3.40.50.1000">
    <property type="entry name" value="HAD superfamily/HAD-like"/>
    <property type="match status" value="1"/>
</dbReference>
<dbReference type="FunFam" id="3.40.50.1000:FF:000019">
    <property type="entry name" value="Mitochondrial import inner membrane translocase subunit TIM50"/>
    <property type="match status" value="1"/>
</dbReference>
<dbReference type="GO" id="GO:0005744">
    <property type="term" value="C:TIM23 mitochondrial import inner membrane translocase complex"/>
    <property type="evidence" value="ECO:0007669"/>
    <property type="project" value="UniProtKB-UniRule"/>
</dbReference>
<dbReference type="AlphaFoldDB" id="R7UL70"/>
<dbReference type="PANTHER" id="PTHR12210">
    <property type="entry name" value="DULLARD PROTEIN PHOSPHATASE"/>
    <property type="match status" value="1"/>
</dbReference>
<feature type="coiled-coil region" evidence="13">
    <location>
        <begin position="323"/>
        <end position="350"/>
    </location>
</feature>
<evidence type="ECO:0000256" key="10">
    <source>
        <dbReference type="ARBA" id="ARBA00023128"/>
    </source>
</evidence>
<reference evidence="17" key="3">
    <citation type="submission" date="2015-06" db="UniProtKB">
        <authorList>
            <consortium name="EnsemblMetazoa"/>
        </authorList>
    </citation>
    <scope>IDENTIFICATION</scope>
</reference>
<evidence type="ECO:0000256" key="13">
    <source>
        <dbReference type="SAM" id="Coils"/>
    </source>
</evidence>
<feature type="transmembrane region" description="Helical" evidence="12">
    <location>
        <begin position="77"/>
        <end position="100"/>
    </location>
</feature>
<evidence type="ECO:0000256" key="4">
    <source>
        <dbReference type="ARBA" id="ARBA00022692"/>
    </source>
</evidence>
<feature type="domain" description="FCP1 homology" evidence="15">
    <location>
        <begin position="157"/>
        <end position="301"/>
    </location>
</feature>
<gene>
    <name evidence="16" type="ORF">CAPTEDRAFT_220287</name>
</gene>
<sequence length="368" mass="42099">MASIAKYRRQTSADGLVWLMADWFRSPREAIDFSQSEQKAPADTTAAQESEKSQDKKEDKKEKKDDEKNTFFHKYGVWLGLGSMTLSFLSAGGYLYLYVWGPPAKDGDGNEIVDQYSHLPWWKAYLKRTLSEAHFFKKMIQEPSSKQLLPDPLQEPWYQPPYTLVLELTGVLLHPDWTLNTGWRFKKRPAVEYFLQQVGPPLFEVVLYTHEQGFTASALVDGLDPNGYISFRLFRDATRYDNGVHVKDLDCLNRDLSKVIIVDCDPQAVAPHKRNSIGLKKWTGNDDDRNLVDLAHFLKTIATSGVDDVRSVLDFYNQSDDPLEAFKQNQIRLQEELEQQQAMKAQERAEKKSLVGNWGSLGISGRRG</sequence>
<dbReference type="OMA" id="PYGYISY"/>
<dbReference type="SMART" id="SM00577">
    <property type="entry name" value="CPDc"/>
    <property type="match status" value="1"/>
</dbReference>
<dbReference type="InterPro" id="IPR004274">
    <property type="entry name" value="FCP1_dom"/>
</dbReference>
<comment type="subunit">
    <text evidence="12">Component of the TIM23 complex.</text>
</comment>
<keyword evidence="7 12" id="KW-0809">Transit peptide</keyword>
<dbReference type="SUPFAM" id="SSF56784">
    <property type="entry name" value="HAD-like"/>
    <property type="match status" value="1"/>
</dbReference>
<reference evidence="16 18" key="2">
    <citation type="journal article" date="2013" name="Nature">
        <title>Insights into bilaterian evolution from three spiralian genomes.</title>
        <authorList>
            <person name="Simakov O."/>
            <person name="Marletaz F."/>
            <person name="Cho S.J."/>
            <person name="Edsinger-Gonzales E."/>
            <person name="Havlak P."/>
            <person name="Hellsten U."/>
            <person name="Kuo D.H."/>
            <person name="Larsson T."/>
            <person name="Lv J."/>
            <person name="Arendt D."/>
            <person name="Savage R."/>
            <person name="Osoegawa K."/>
            <person name="de Jong P."/>
            <person name="Grimwood J."/>
            <person name="Chapman J.A."/>
            <person name="Shapiro H."/>
            <person name="Aerts A."/>
            <person name="Otillar R.P."/>
            <person name="Terry A.Y."/>
            <person name="Boore J.L."/>
            <person name="Grigoriev I.V."/>
            <person name="Lindberg D.R."/>
            <person name="Seaver E.C."/>
            <person name="Weisblat D.A."/>
            <person name="Putnam N.H."/>
            <person name="Rokhsar D.S."/>
        </authorList>
    </citation>
    <scope>NUCLEOTIDE SEQUENCE</scope>
    <source>
        <strain evidence="16 18">I ESC-2004</strain>
    </source>
</reference>
<reference evidence="18" key="1">
    <citation type="submission" date="2012-12" db="EMBL/GenBank/DDBJ databases">
        <authorList>
            <person name="Hellsten U."/>
            <person name="Grimwood J."/>
            <person name="Chapman J.A."/>
            <person name="Shapiro H."/>
            <person name="Aerts A."/>
            <person name="Otillar R.P."/>
            <person name="Terry A.Y."/>
            <person name="Boore J.L."/>
            <person name="Simakov O."/>
            <person name="Marletaz F."/>
            <person name="Cho S.-J."/>
            <person name="Edsinger-Gonzales E."/>
            <person name="Havlak P."/>
            <person name="Kuo D.-H."/>
            <person name="Larsson T."/>
            <person name="Lv J."/>
            <person name="Arendt D."/>
            <person name="Savage R."/>
            <person name="Osoegawa K."/>
            <person name="de Jong P."/>
            <person name="Lindberg D.R."/>
            <person name="Seaver E.C."/>
            <person name="Weisblat D.A."/>
            <person name="Putnam N.H."/>
            <person name="Grigoriev I.V."/>
            <person name="Rokhsar D.S."/>
        </authorList>
    </citation>
    <scope>NUCLEOTIDE SEQUENCE</scope>
    <source>
        <strain evidence="18">I ESC-2004</strain>
    </source>
</reference>
<accession>R7UL70</accession>
<keyword evidence="13" id="KW-0175">Coiled coil</keyword>
<keyword evidence="3 12" id="KW-0813">Transport</keyword>
<dbReference type="FunCoup" id="R7UL70">
    <property type="interactions" value="2295"/>
</dbReference>
<dbReference type="PROSITE" id="PS50969">
    <property type="entry name" value="FCP1"/>
    <property type="match status" value="1"/>
</dbReference>
<organism evidence="16">
    <name type="scientific">Capitella teleta</name>
    <name type="common">Polychaete worm</name>
    <dbReference type="NCBI Taxonomy" id="283909"/>
    <lineage>
        <taxon>Eukaryota</taxon>
        <taxon>Metazoa</taxon>
        <taxon>Spiralia</taxon>
        <taxon>Lophotrochozoa</taxon>
        <taxon>Annelida</taxon>
        <taxon>Polychaeta</taxon>
        <taxon>Sedentaria</taxon>
        <taxon>Scolecida</taxon>
        <taxon>Capitellidae</taxon>
        <taxon>Capitella</taxon>
    </lineage>
</organism>
<feature type="compositionally biased region" description="Basic and acidic residues" evidence="14">
    <location>
        <begin position="49"/>
        <end position="65"/>
    </location>
</feature>
<name>R7UL70_CAPTE</name>
<dbReference type="InterPro" id="IPR050365">
    <property type="entry name" value="TIM50"/>
</dbReference>
<evidence type="ECO:0000259" key="15">
    <source>
        <dbReference type="PROSITE" id="PS50969"/>
    </source>
</evidence>
<dbReference type="STRING" id="283909.R7UL70"/>
<comment type="subcellular location">
    <subcellularLocation>
        <location evidence="1 12">Mitochondrion inner membrane</location>
        <topology evidence="1 12">Single-pass membrane protein</topology>
    </subcellularLocation>
</comment>
<comment type="similarity">
    <text evidence="2 12">Belongs to the TIM50 family.</text>
</comment>
<proteinExistence type="inferred from homology"/>
<dbReference type="EMBL" id="KB302198">
    <property type="protein sequence ID" value="ELU04538.1"/>
    <property type="molecule type" value="Genomic_DNA"/>
</dbReference>
<keyword evidence="9 12" id="KW-0811">Translocation</keyword>
<dbReference type="GO" id="GO:0015031">
    <property type="term" value="P:protein transport"/>
    <property type="evidence" value="ECO:0007669"/>
    <property type="project" value="UniProtKB-KW"/>
</dbReference>
<evidence type="ECO:0000256" key="7">
    <source>
        <dbReference type="ARBA" id="ARBA00022946"/>
    </source>
</evidence>
<dbReference type="Proteomes" id="UP000014760">
    <property type="component" value="Unassembled WGS sequence"/>
</dbReference>
<dbReference type="OrthoDB" id="287041at2759"/>
<dbReference type="InterPro" id="IPR023214">
    <property type="entry name" value="HAD_sf"/>
</dbReference>
<evidence type="ECO:0000256" key="2">
    <source>
        <dbReference type="ARBA" id="ARBA00006344"/>
    </source>
</evidence>
<evidence type="ECO:0000256" key="11">
    <source>
        <dbReference type="ARBA" id="ARBA00023136"/>
    </source>
</evidence>
<keyword evidence="8 12" id="KW-1133">Transmembrane helix</keyword>
<keyword evidence="18" id="KW-1185">Reference proteome</keyword>
<evidence type="ECO:0000313" key="16">
    <source>
        <dbReference type="EMBL" id="ELU04538.1"/>
    </source>
</evidence>
<keyword evidence="5" id="KW-0999">Mitochondrion inner membrane</keyword>
<evidence type="ECO:0000313" key="18">
    <source>
        <dbReference type="Proteomes" id="UP000014760"/>
    </source>
</evidence>
<evidence type="ECO:0000256" key="14">
    <source>
        <dbReference type="SAM" id="MobiDB-lite"/>
    </source>
</evidence>
<evidence type="ECO:0000256" key="8">
    <source>
        <dbReference type="ARBA" id="ARBA00022989"/>
    </source>
</evidence>
<protein>
    <recommendedName>
        <fullName evidence="12">Mitochondrial import inner membrane translocase subunit TIM50</fullName>
    </recommendedName>
</protein>
<feature type="region of interest" description="Disordered" evidence="14">
    <location>
        <begin position="33"/>
        <end position="65"/>
    </location>
</feature>
<comment type="function">
    <text evidence="12">Essential component of the TIM23 complex, a complex that mediates the translocation of transit peptide-containing proteins across the mitochondrial inner membrane.</text>
</comment>
<evidence type="ECO:0000313" key="17">
    <source>
        <dbReference type="EnsemblMetazoa" id="CapteP220287"/>
    </source>
</evidence>